<feature type="compositionally biased region" description="Gly residues" evidence="1">
    <location>
        <begin position="263"/>
        <end position="281"/>
    </location>
</feature>
<feature type="region of interest" description="Disordered" evidence="1">
    <location>
        <begin position="256"/>
        <end position="283"/>
    </location>
</feature>
<evidence type="ECO:0008006" key="4">
    <source>
        <dbReference type="Google" id="ProtNLM"/>
    </source>
</evidence>
<sequence length="405" mass="43879">MAGDSMVMVDFAVVSDATVPDDVEHDRTASLPESMERTHEWDRFAVEIWVHGEGDAPVEIQDLTLDLNYRTDLTSAALVEFGNAFEGAKSYTIDDAMGTVEQIHGSTAGVTLGADDRVLFARVYFQAIPQNGDNVLLDRVTGSVAPSSIELNTANLAALNATSDVAIEHAPMPEMGLFPVIYDLDDDQQIGLSDFADFTTVFGQSVDSPSDGEAWFADFNKSNNVGLADFSYFVKNFGKNFSNENIQFPENYPDAWELPQDTGNGGVGGGDDPNGDPGNGSGQNFLPPVFLLDQFQAGVMLPGTMDVFQVVFAGVNWQTAMQINRLTGSASLSEGVDDPAETEVLLSIVLEDEEIYETEIELVFDGELIDTLQEFNDFSGYITAYVSEVMSAVQDLLEEAIDSAD</sequence>
<dbReference type="EMBL" id="PUIB01000017">
    <property type="protein sequence ID" value="PQO33866.1"/>
    <property type="molecule type" value="Genomic_DNA"/>
</dbReference>
<evidence type="ECO:0000313" key="2">
    <source>
        <dbReference type="EMBL" id="PQO33866.1"/>
    </source>
</evidence>
<evidence type="ECO:0000256" key="1">
    <source>
        <dbReference type="SAM" id="MobiDB-lite"/>
    </source>
</evidence>
<dbReference type="Gene3D" id="1.10.1330.10">
    <property type="entry name" value="Dockerin domain"/>
    <property type="match status" value="1"/>
</dbReference>
<dbReference type="InterPro" id="IPR018247">
    <property type="entry name" value="EF_Hand_1_Ca_BS"/>
</dbReference>
<comment type="caution">
    <text evidence="2">The sequence shown here is derived from an EMBL/GenBank/DDBJ whole genome shotgun (WGS) entry which is preliminary data.</text>
</comment>
<proteinExistence type="predicted"/>
<evidence type="ECO:0000313" key="3">
    <source>
        <dbReference type="Proteomes" id="UP000239388"/>
    </source>
</evidence>
<dbReference type="GO" id="GO:0000272">
    <property type="term" value="P:polysaccharide catabolic process"/>
    <property type="evidence" value="ECO:0007669"/>
    <property type="project" value="InterPro"/>
</dbReference>
<organism evidence="2 3">
    <name type="scientific">Blastopirellula marina</name>
    <dbReference type="NCBI Taxonomy" id="124"/>
    <lineage>
        <taxon>Bacteria</taxon>
        <taxon>Pseudomonadati</taxon>
        <taxon>Planctomycetota</taxon>
        <taxon>Planctomycetia</taxon>
        <taxon>Pirellulales</taxon>
        <taxon>Pirellulaceae</taxon>
        <taxon>Blastopirellula</taxon>
    </lineage>
</organism>
<reference evidence="2 3" key="1">
    <citation type="submission" date="2018-02" db="EMBL/GenBank/DDBJ databases">
        <title>Comparative genomes isolates from brazilian mangrove.</title>
        <authorList>
            <person name="Araujo J.E."/>
            <person name="Taketani R.G."/>
            <person name="Silva M.C.P."/>
            <person name="Loureco M.V."/>
            <person name="Andreote F.D."/>
        </authorList>
    </citation>
    <scope>NUCLEOTIDE SEQUENCE [LARGE SCALE GENOMIC DNA]</scope>
    <source>
        <strain evidence="2 3">NAP PRIS-MGV</strain>
    </source>
</reference>
<dbReference type="InterPro" id="IPR036439">
    <property type="entry name" value="Dockerin_dom_sf"/>
</dbReference>
<dbReference type="Proteomes" id="UP000239388">
    <property type="component" value="Unassembled WGS sequence"/>
</dbReference>
<name>A0A2S8FNV8_9BACT</name>
<dbReference type="AlphaFoldDB" id="A0A2S8FNV8"/>
<dbReference type="PROSITE" id="PS00018">
    <property type="entry name" value="EF_HAND_1"/>
    <property type="match status" value="2"/>
</dbReference>
<protein>
    <recommendedName>
        <fullName evidence="4">EF-hand domain-containing protein</fullName>
    </recommendedName>
</protein>
<gene>
    <name evidence="2" type="ORF">C5Y98_16710</name>
</gene>
<accession>A0A2S8FNV8</accession>